<gene>
    <name evidence="2" type="ORF">Vbra_3871</name>
</gene>
<dbReference type="OrthoDB" id="4062651at2759"/>
<dbReference type="GO" id="GO:0005737">
    <property type="term" value="C:cytoplasm"/>
    <property type="evidence" value="ECO:0007669"/>
    <property type="project" value="TreeGrafter"/>
</dbReference>
<dbReference type="InterPro" id="IPR011009">
    <property type="entry name" value="Kinase-like_dom_sf"/>
</dbReference>
<name>A0A0G4EJZ5_VITBC</name>
<dbReference type="Gene3D" id="1.10.510.10">
    <property type="entry name" value="Transferase(Phosphotransferase) domain 1"/>
    <property type="match status" value="1"/>
</dbReference>
<evidence type="ECO:0000313" key="3">
    <source>
        <dbReference type="Proteomes" id="UP000041254"/>
    </source>
</evidence>
<dbReference type="GO" id="GO:0005524">
    <property type="term" value="F:ATP binding"/>
    <property type="evidence" value="ECO:0007669"/>
    <property type="project" value="InterPro"/>
</dbReference>
<proteinExistence type="predicted"/>
<keyword evidence="3" id="KW-1185">Reference proteome</keyword>
<evidence type="ECO:0000259" key="1">
    <source>
        <dbReference type="PROSITE" id="PS50011"/>
    </source>
</evidence>
<dbReference type="VEuPathDB" id="CryptoDB:Vbra_3871"/>
<evidence type="ECO:0000313" key="2">
    <source>
        <dbReference type="EMBL" id="CEL96835.1"/>
    </source>
</evidence>
<feature type="domain" description="Protein kinase" evidence="1">
    <location>
        <begin position="1"/>
        <end position="197"/>
    </location>
</feature>
<sequence length="197" mass="21524">MMEVWLMDKIGPFQGQPDDQVFFSYDPAGKDRNVAVTVGATHICKEIMNMPLAQRLRAGGPLEEDKARERVVDVLCGLVYLHSKRLAHGCLSTSTVLVEAFDGTAKLAGFGHRRSTQRDTGFDILALGRLVAEMVSPQDASSASDQAAVPQIPHSASPELQDFVQVCLEEDPAAPPPPRSCWSTVSCVRWCFHRAST</sequence>
<accession>A0A0G4EJZ5</accession>
<dbReference type="InterPro" id="IPR053235">
    <property type="entry name" value="Ser_Thr_kinase"/>
</dbReference>
<dbReference type="InterPro" id="IPR000719">
    <property type="entry name" value="Prot_kinase_dom"/>
</dbReference>
<dbReference type="PROSITE" id="PS50011">
    <property type="entry name" value="PROTEIN_KINASE_DOM"/>
    <property type="match status" value="1"/>
</dbReference>
<organism evidence="2 3">
    <name type="scientific">Vitrella brassicaformis (strain CCMP3155)</name>
    <dbReference type="NCBI Taxonomy" id="1169540"/>
    <lineage>
        <taxon>Eukaryota</taxon>
        <taxon>Sar</taxon>
        <taxon>Alveolata</taxon>
        <taxon>Colpodellida</taxon>
        <taxon>Vitrellaceae</taxon>
        <taxon>Vitrella</taxon>
    </lineage>
</organism>
<dbReference type="AlphaFoldDB" id="A0A0G4EJZ5"/>
<dbReference type="Proteomes" id="UP000041254">
    <property type="component" value="Unassembled WGS sequence"/>
</dbReference>
<dbReference type="STRING" id="1169540.A0A0G4EJZ5"/>
<dbReference type="GO" id="GO:0004674">
    <property type="term" value="F:protein serine/threonine kinase activity"/>
    <property type="evidence" value="ECO:0007669"/>
    <property type="project" value="TreeGrafter"/>
</dbReference>
<dbReference type="EMBL" id="CDMY01000247">
    <property type="protein sequence ID" value="CEL96835.1"/>
    <property type="molecule type" value="Genomic_DNA"/>
</dbReference>
<dbReference type="InParanoid" id="A0A0G4EJZ5"/>
<protein>
    <recommendedName>
        <fullName evidence="1">Protein kinase domain-containing protein</fullName>
    </recommendedName>
</protein>
<dbReference type="SUPFAM" id="SSF56112">
    <property type="entry name" value="Protein kinase-like (PK-like)"/>
    <property type="match status" value="1"/>
</dbReference>
<dbReference type="PANTHER" id="PTHR24361">
    <property type="entry name" value="MITOGEN-ACTIVATED KINASE KINASE KINASE"/>
    <property type="match status" value="1"/>
</dbReference>
<reference evidence="2 3" key="1">
    <citation type="submission" date="2014-11" db="EMBL/GenBank/DDBJ databases">
        <authorList>
            <person name="Zhu J."/>
            <person name="Qi W."/>
            <person name="Song R."/>
        </authorList>
    </citation>
    <scope>NUCLEOTIDE SEQUENCE [LARGE SCALE GENOMIC DNA]</scope>
</reference>